<name>A0A8D8VZN1_9HEMI</name>
<proteinExistence type="predicted"/>
<sequence length="179" mass="19603">MLWLVPRQLKQQRSFFARLYLSRGAIVWNLGHRYRGWALFSHNKQGLLEPAGAGSVTRKFCETLGFEGIQGALLLPVSVGALLVELLGFTLFKIFDCSLTNSKSFVNVGISFLARARSNSLTMSGHSLVAAMCTNMTSARSSSAKAFKAATVAPNFSTKLFSDRTDSDLETLNVNRDST</sequence>
<reference evidence="1" key="1">
    <citation type="submission" date="2021-05" db="EMBL/GenBank/DDBJ databases">
        <authorList>
            <person name="Alioto T."/>
            <person name="Alioto T."/>
            <person name="Gomez Garrido J."/>
        </authorList>
    </citation>
    <scope>NUCLEOTIDE SEQUENCE</scope>
</reference>
<dbReference type="AlphaFoldDB" id="A0A8D8VZN1"/>
<accession>A0A8D8VZN1</accession>
<organism evidence="1">
    <name type="scientific">Cacopsylla melanoneura</name>
    <dbReference type="NCBI Taxonomy" id="428564"/>
    <lineage>
        <taxon>Eukaryota</taxon>
        <taxon>Metazoa</taxon>
        <taxon>Ecdysozoa</taxon>
        <taxon>Arthropoda</taxon>
        <taxon>Hexapoda</taxon>
        <taxon>Insecta</taxon>
        <taxon>Pterygota</taxon>
        <taxon>Neoptera</taxon>
        <taxon>Paraneoptera</taxon>
        <taxon>Hemiptera</taxon>
        <taxon>Sternorrhyncha</taxon>
        <taxon>Psylloidea</taxon>
        <taxon>Psyllidae</taxon>
        <taxon>Psyllinae</taxon>
        <taxon>Cacopsylla</taxon>
    </lineage>
</organism>
<dbReference type="EMBL" id="HBUF01111937">
    <property type="protein sequence ID" value="CAG6640428.1"/>
    <property type="molecule type" value="Transcribed_RNA"/>
</dbReference>
<evidence type="ECO:0000313" key="1">
    <source>
        <dbReference type="EMBL" id="CAG6640428.1"/>
    </source>
</evidence>
<protein>
    <submittedName>
        <fullName evidence="1">Uncharacterized protein</fullName>
    </submittedName>
</protein>